<dbReference type="InterPro" id="IPR023753">
    <property type="entry name" value="FAD/NAD-binding_dom"/>
</dbReference>
<proteinExistence type="inferred from homology"/>
<evidence type="ECO:0000256" key="6">
    <source>
        <dbReference type="ARBA" id="ARBA00040253"/>
    </source>
</evidence>
<comment type="catalytic activity">
    <reaction evidence="10">
        <text>ubiquinone-10 + NADH + H(+) = ubiquinol-10 + NAD(+)</text>
        <dbReference type="Rhea" id="RHEA:61984"/>
        <dbReference type="ChEBI" id="CHEBI:15378"/>
        <dbReference type="ChEBI" id="CHEBI:46245"/>
        <dbReference type="ChEBI" id="CHEBI:57540"/>
        <dbReference type="ChEBI" id="CHEBI:57945"/>
        <dbReference type="ChEBI" id="CHEBI:64183"/>
    </reaction>
    <physiologicalReaction direction="left-to-right" evidence="10">
        <dbReference type="Rhea" id="RHEA:61985"/>
    </physiologicalReaction>
</comment>
<keyword evidence="15" id="KW-1185">Reference proteome</keyword>
<evidence type="ECO:0000256" key="11">
    <source>
        <dbReference type="ARBA" id="ARBA00049275"/>
    </source>
</evidence>
<evidence type="ECO:0000313" key="14">
    <source>
        <dbReference type="EMBL" id="CAK8692237.1"/>
    </source>
</evidence>
<dbReference type="Pfam" id="PF07992">
    <property type="entry name" value="Pyr_redox_2"/>
    <property type="match status" value="1"/>
</dbReference>
<name>A0ABP0GKH1_CLALP</name>
<dbReference type="EMBL" id="CAWYQH010000130">
    <property type="protein sequence ID" value="CAK8692237.1"/>
    <property type="molecule type" value="Genomic_DNA"/>
</dbReference>
<evidence type="ECO:0000256" key="7">
    <source>
        <dbReference type="ARBA" id="ARBA00041541"/>
    </source>
</evidence>
<comment type="caution">
    <text evidence="14">The sequence shown here is derived from an EMBL/GenBank/DDBJ whole genome shotgun (WGS) entry which is preliminary data.</text>
</comment>
<evidence type="ECO:0000256" key="1">
    <source>
        <dbReference type="ARBA" id="ARBA00006442"/>
    </source>
</evidence>
<evidence type="ECO:0000256" key="10">
    <source>
        <dbReference type="ARBA" id="ARBA00049236"/>
    </source>
</evidence>
<evidence type="ECO:0000256" key="8">
    <source>
        <dbReference type="ARBA" id="ARBA00042318"/>
    </source>
</evidence>
<dbReference type="PRINTS" id="PR00368">
    <property type="entry name" value="FADPNR"/>
</dbReference>
<comment type="catalytic activity">
    <reaction evidence="11">
        <text>phylloquinone + NADH + H(+) = phylloquinol + NAD(+)</text>
        <dbReference type="Rhea" id="RHEA:74075"/>
        <dbReference type="ChEBI" id="CHEBI:15378"/>
        <dbReference type="ChEBI" id="CHEBI:18067"/>
        <dbReference type="ChEBI" id="CHEBI:28433"/>
        <dbReference type="ChEBI" id="CHEBI:57540"/>
        <dbReference type="ChEBI" id="CHEBI:57945"/>
    </reaction>
    <physiologicalReaction direction="left-to-right" evidence="11">
        <dbReference type="Rhea" id="RHEA:74076"/>
    </physiologicalReaction>
</comment>
<feature type="domain" description="FAD/NAD(P)-binding" evidence="13">
    <location>
        <begin position="13"/>
        <end position="291"/>
    </location>
</feature>
<evidence type="ECO:0000256" key="2">
    <source>
        <dbReference type="ARBA" id="ARBA00022630"/>
    </source>
</evidence>
<evidence type="ECO:0000256" key="12">
    <source>
        <dbReference type="ARBA" id="ARBA00049479"/>
    </source>
</evidence>
<keyword evidence="4" id="KW-0560">Oxidoreductase</keyword>
<comment type="similarity">
    <text evidence="1">Belongs to the FAD-dependent oxidoreductase family.</text>
</comment>
<dbReference type="Gene3D" id="3.50.50.100">
    <property type="match status" value="1"/>
</dbReference>
<evidence type="ECO:0000256" key="5">
    <source>
        <dbReference type="ARBA" id="ARBA00037027"/>
    </source>
</evidence>
<comment type="cofactor">
    <cofactor evidence="5">
        <name>6-hydroxy-FAD</name>
        <dbReference type="ChEBI" id="CHEBI:60470"/>
    </cofactor>
</comment>
<comment type="catalytic activity">
    <reaction evidence="12">
        <text>menaquinone-4 + NADH + H(+) = menaquinol-4 + NAD(+)</text>
        <dbReference type="Rhea" id="RHEA:74079"/>
        <dbReference type="ChEBI" id="CHEBI:15378"/>
        <dbReference type="ChEBI" id="CHEBI:57540"/>
        <dbReference type="ChEBI" id="CHEBI:57945"/>
        <dbReference type="ChEBI" id="CHEBI:78277"/>
        <dbReference type="ChEBI" id="CHEBI:193091"/>
    </reaction>
    <physiologicalReaction direction="left-to-right" evidence="12">
        <dbReference type="Rhea" id="RHEA:74080"/>
    </physiologicalReaction>
</comment>
<sequence>MGCGSSKPKSLYKQVVIVGGGYSGSYLAYLLQKFSLCEIILIDPKDCMHYFFAVPRCIVEPEFLKHSFIPFEDFVKKFVKGTVTSINAKKKLVLVNGARKIPYDYLVIATGSSSSFPIKLNKTCHGASKEDATNLYKAFTEEMKRAPDIILAGGNLLNIEIAGEIRADYPDKKVSLLCNENEKLICSSLPKELDEELRKLLYKKDIDLVSESEITNFESLVSNKFTNGQHLEKTNGKKIEADLVINCNEPEPSKDFCKEALGEALLESGKIKVDSFKARGCENIYSLGEATDVEEVLTPYNIQRQAEYLASRIQAEISNEEFTGSYQSSEFALLIAFGRYDGVGYENGNLLDEDDVMEKKSATFNVDIIWSSLGLHPPEL</sequence>
<evidence type="ECO:0000256" key="9">
    <source>
        <dbReference type="ARBA" id="ARBA00048412"/>
    </source>
</evidence>
<keyword evidence="3" id="KW-0274">FAD</keyword>
<keyword evidence="2" id="KW-0285">Flavoprotein</keyword>
<dbReference type="Proteomes" id="UP001642483">
    <property type="component" value="Unassembled WGS sequence"/>
</dbReference>
<dbReference type="PANTHER" id="PTHR43735:SF3">
    <property type="entry name" value="FERROPTOSIS SUPPRESSOR PROTEIN 1"/>
    <property type="match status" value="1"/>
</dbReference>
<evidence type="ECO:0000313" key="15">
    <source>
        <dbReference type="Proteomes" id="UP001642483"/>
    </source>
</evidence>
<evidence type="ECO:0000256" key="4">
    <source>
        <dbReference type="ARBA" id="ARBA00023002"/>
    </source>
</evidence>
<accession>A0ABP0GKH1</accession>
<reference evidence="14 15" key="1">
    <citation type="submission" date="2024-02" db="EMBL/GenBank/DDBJ databases">
        <authorList>
            <person name="Daric V."/>
            <person name="Darras S."/>
        </authorList>
    </citation>
    <scope>NUCLEOTIDE SEQUENCE [LARGE SCALE GENOMIC DNA]</scope>
</reference>
<dbReference type="SUPFAM" id="SSF51905">
    <property type="entry name" value="FAD/NAD(P)-binding domain"/>
    <property type="match status" value="2"/>
</dbReference>
<dbReference type="InterPro" id="IPR036188">
    <property type="entry name" value="FAD/NAD-bd_sf"/>
</dbReference>
<protein>
    <recommendedName>
        <fullName evidence="6">Ferroptosis suppressor protein 1</fullName>
    </recommendedName>
    <alternativeName>
        <fullName evidence="7">Apoptosis-inducing factor homologous mitochondrion-associated inducer of death</fullName>
    </alternativeName>
    <alternativeName>
        <fullName evidence="8">p53-responsive gene 3 protein</fullName>
    </alternativeName>
</protein>
<evidence type="ECO:0000259" key="13">
    <source>
        <dbReference type="Pfam" id="PF07992"/>
    </source>
</evidence>
<comment type="catalytic activity">
    <reaction evidence="9">
        <text>menadione + NADH + H(+) = menadiol + NAD(+)</text>
        <dbReference type="Rhea" id="RHEA:69695"/>
        <dbReference type="ChEBI" id="CHEBI:6746"/>
        <dbReference type="ChEBI" id="CHEBI:15378"/>
        <dbReference type="ChEBI" id="CHEBI:28869"/>
        <dbReference type="ChEBI" id="CHEBI:57540"/>
        <dbReference type="ChEBI" id="CHEBI:57945"/>
    </reaction>
    <physiologicalReaction direction="left-to-right" evidence="9">
        <dbReference type="Rhea" id="RHEA:69696"/>
    </physiologicalReaction>
</comment>
<dbReference type="PANTHER" id="PTHR43735">
    <property type="entry name" value="APOPTOSIS-INDUCING FACTOR 1"/>
    <property type="match status" value="1"/>
</dbReference>
<organism evidence="14 15">
    <name type="scientific">Clavelina lepadiformis</name>
    <name type="common">Light-bulb sea squirt</name>
    <name type="synonym">Ascidia lepadiformis</name>
    <dbReference type="NCBI Taxonomy" id="159417"/>
    <lineage>
        <taxon>Eukaryota</taxon>
        <taxon>Metazoa</taxon>
        <taxon>Chordata</taxon>
        <taxon>Tunicata</taxon>
        <taxon>Ascidiacea</taxon>
        <taxon>Aplousobranchia</taxon>
        <taxon>Clavelinidae</taxon>
        <taxon>Clavelina</taxon>
    </lineage>
</organism>
<gene>
    <name evidence="14" type="ORF">CVLEPA_LOCUS24964</name>
</gene>
<evidence type="ECO:0000256" key="3">
    <source>
        <dbReference type="ARBA" id="ARBA00022827"/>
    </source>
</evidence>